<name>A0A816VS99_BRANA</name>
<dbReference type="Gene3D" id="3.40.50.970">
    <property type="match status" value="1"/>
</dbReference>
<dbReference type="GO" id="GO:0016624">
    <property type="term" value="F:oxidoreductase activity, acting on the aldehyde or oxo group of donors, disulfide as acceptor"/>
    <property type="evidence" value="ECO:0007669"/>
    <property type="project" value="InterPro"/>
</dbReference>
<comment type="cofactor">
    <cofactor evidence="1">
        <name>thiamine diphosphate</name>
        <dbReference type="ChEBI" id="CHEBI:58937"/>
    </cofactor>
</comment>
<dbReference type="InterPro" id="IPR001017">
    <property type="entry name" value="DH_E1"/>
</dbReference>
<dbReference type="Proteomes" id="UP001295469">
    <property type="component" value="Chromosome C08"/>
</dbReference>
<protein>
    <submittedName>
        <fullName evidence="5">(rape) hypothetical protein</fullName>
    </submittedName>
</protein>
<dbReference type="InterPro" id="IPR050642">
    <property type="entry name" value="PDH_E1_Alpha_Subunit"/>
</dbReference>
<gene>
    <name evidence="5" type="ORF">DARMORV10_C08P52810.1</name>
</gene>
<proteinExistence type="predicted"/>
<evidence type="ECO:0000256" key="2">
    <source>
        <dbReference type="ARBA" id="ARBA00023002"/>
    </source>
</evidence>
<accession>A0A816VS99</accession>
<dbReference type="SMR" id="A0A816VS99"/>
<dbReference type="EMBL" id="HG994372">
    <property type="protein sequence ID" value="CAF2116862.1"/>
    <property type="molecule type" value="Genomic_DNA"/>
</dbReference>
<keyword evidence="3" id="KW-0786">Thiamine pyrophosphate</keyword>
<dbReference type="PANTHER" id="PTHR11516:SF60">
    <property type="entry name" value="PYRUVATE DEHYDROGENASE E1 COMPONENT SUBUNIT ALPHA"/>
    <property type="match status" value="1"/>
</dbReference>
<dbReference type="PANTHER" id="PTHR11516">
    <property type="entry name" value="PYRUVATE DEHYDROGENASE E1 COMPONENT, ALPHA SUBUNIT BACTERIAL AND ORGANELLAR"/>
    <property type="match status" value="1"/>
</dbReference>
<evidence type="ECO:0000259" key="4">
    <source>
        <dbReference type="Pfam" id="PF00676"/>
    </source>
</evidence>
<dbReference type="AlphaFoldDB" id="A0A816VS99"/>
<dbReference type="InterPro" id="IPR029061">
    <property type="entry name" value="THDP-binding"/>
</dbReference>
<sequence length="504" mass="55436">MCLFSKEIRSPCSSFTSSHLHCNLDDFVTSRSRVVCQEALKMIFISSNIELQIYCLKLVSLRTYECIGSTQSVGELTGSVRLSHVATIPRLTVATAPPLTVDVELIRSERVTVSRVLVPPPHCVFASPNRKEAMRIHLARELDCSDGIKPPPPDAQRPSPNADSRSIMFFKFVFSSALSSSFIIFRVTVMVKAIPVSDLSTGLRFGLGFSESSGYRYGLLSWQWWSSSQLLDFIKHGFVASVFVAVRSPAVHVKILPTDLVNGMWFKAFKIGGFGWSIYGKGEAHDSQGSSISLSAVSSSSTWSILVNRLNHAHAARRSPVVAVQEIVKDKKPTNSLLITKEEGLVLYEDMILGRSFEDMCAQMYYRGKMFGFVHLYNGQEAVSTGFIKLLTKSDSVVSTYCDHVHALSKGVSARAVMSELFGKVTGCCRGQGGSMHMFSKEHNILGGFAFIGEGIPVATGAAFTSKYKREVLKQDCDTVAFFGDGTCNNGQFYECLNMAALYK</sequence>
<dbReference type="CDD" id="cd02000">
    <property type="entry name" value="TPP_E1_PDC_ADC_BCADC"/>
    <property type="match status" value="1"/>
</dbReference>
<reference evidence="5" key="1">
    <citation type="submission" date="2021-01" db="EMBL/GenBank/DDBJ databases">
        <authorList>
            <consortium name="Genoscope - CEA"/>
            <person name="William W."/>
        </authorList>
    </citation>
    <scope>NUCLEOTIDE SEQUENCE</scope>
</reference>
<organism evidence="5">
    <name type="scientific">Brassica napus</name>
    <name type="common">Rape</name>
    <dbReference type="NCBI Taxonomy" id="3708"/>
    <lineage>
        <taxon>Eukaryota</taxon>
        <taxon>Viridiplantae</taxon>
        <taxon>Streptophyta</taxon>
        <taxon>Embryophyta</taxon>
        <taxon>Tracheophyta</taxon>
        <taxon>Spermatophyta</taxon>
        <taxon>Magnoliopsida</taxon>
        <taxon>eudicotyledons</taxon>
        <taxon>Gunneridae</taxon>
        <taxon>Pentapetalae</taxon>
        <taxon>rosids</taxon>
        <taxon>malvids</taxon>
        <taxon>Brassicales</taxon>
        <taxon>Brassicaceae</taxon>
        <taxon>Brassiceae</taxon>
        <taxon>Brassica</taxon>
    </lineage>
</organism>
<dbReference type="SUPFAM" id="SSF52518">
    <property type="entry name" value="Thiamin diphosphate-binding fold (THDP-binding)"/>
    <property type="match status" value="1"/>
</dbReference>
<feature type="domain" description="Dehydrogenase E1 component" evidence="4">
    <location>
        <begin position="350"/>
        <end position="504"/>
    </location>
</feature>
<evidence type="ECO:0000256" key="3">
    <source>
        <dbReference type="ARBA" id="ARBA00023052"/>
    </source>
</evidence>
<dbReference type="Pfam" id="PF00676">
    <property type="entry name" value="E1_dh"/>
    <property type="match status" value="1"/>
</dbReference>
<evidence type="ECO:0000256" key="1">
    <source>
        <dbReference type="ARBA" id="ARBA00001964"/>
    </source>
</evidence>
<evidence type="ECO:0000313" key="5">
    <source>
        <dbReference type="EMBL" id="CAF2116862.1"/>
    </source>
</evidence>
<keyword evidence="2" id="KW-0560">Oxidoreductase</keyword>